<reference evidence="3" key="1">
    <citation type="submission" date="2016-10" db="EMBL/GenBank/DDBJ databases">
        <authorList>
            <person name="Varghese N."/>
            <person name="Submissions S."/>
        </authorList>
    </citation>
    <scope>NUCLEOTIDE SEQUENCE [LARGE SCALE GENOMIC DNA]</scope>
    <source>
        <strain evidence="3">DSM 17101</strain>
    </source>
</reference>
<organism evidence="2 3">
    <name type="scientific">Paracidovorax cattleyae</name>
    <dbReference type="NCBI Taxonomy" id="80868"/>
    <lineage>
        <taxon>Bacteria</taxon>
        <taxon>Pseudomonadati</taxon>
        <taxon>Pseudomonadota</taxon>
        <taxon>Betaproteobacteria</taxon>
        <taxon>Burkholderiales</taxon>
        <taxon>Comamonadaceae</taxon>
        <taxon>Paracidovorax</taxon>
    </lineage>
</organism>
<dbReference type="Proteomes" id="UP000199317">
    <property type="component" value="Unassembled WGS sequence"/>
</dbReference>
<dbReference type="Pfam" id="PF13566">
    <property type="entry name" value="DUF4130"/>
    <property type="match status" value="1"/>
</dbReference>
<protein>
    <submittedName>
        <fullName evidence="2">DNA polymerase</fullName>
    </submittedName>
</protein>
<dbReference type="RefSeq" id="WP_092833033.1">
    <property type="nucleotide sequence ID" value="NZ_CP028290.1"/>
</dbReference>
<evidence type="ECO:0000259" key="1">
    <source>
        <dbReference type="Pfam" id="PF13566"/>
    </source>
</evidence>
<dbReference type="InterPro" id="IPR025404">
    <property type="entry name" value="DUF4130"/>
</dbReference>
<evidence type="ECO:0000313" key="2">
    <source>
        <dbReference type="EMBL" id="SDP03252.1"/>
    </source>
</evidence>
<dbReference type="NCBIfam" id="TIGR03915">
    <property type="entry name" value="SAM_7_link_chp"/>
    <property type="match status" value="1"/>
</dbReference>
<sequence length="301" mass="32672">MSSGSAVHSVICMQHPADWQGFRAGARACLQAGMAPDQVAWQVAGAAEGDLFSAADGPPAAGGTHGAAPCPGPDGAGGAVGTPVHIPRAFVALCESACLHQDPARFALLYRALWRMAHEPALRHDPLDADIARVQRMAAAVRRDMHKMRAFVRFRPVDDGGAAPLHVAWFEPDHFIVRANAAFFVQRFTQMRWALLTPECSLHWDGTTLQTGPAATRADAPPADAGEALWLTYYRHTFNPARLKLDMMRREMPVRYWKNLPEAALIGELAQDAAERSGRMVEAPATVPRRRIAHGRSGHGT</sequence>
<dbReference type="AlphaFoldDB" id="A0A1H0PDT4"/>
<dbReference type="EMBL" id="FNJL01000006">
    <property type="protein sequence ID" value="SDP03252.1"/>
    <property type="molecule type" value="Genomic_DNA"/>
</dbReference>
<dbReference type="OrthoDB" id="5290748at2"/>
<keyword evidence="3" id="KW-1185">Reference proteome</keyword>
<accession>A0A1H0PDT4</accession>
<gene>
    <name evidence="2" type="ORF">SAMN04489708_106113</name>
</gene>
<proteinExistence type="predicted"/>
<dbReference type="InterPro" id="IPR023875">
    <property type="entry name" value="DNA_repair_put"/>
</dbReference>
<name>A0A1H0PDT4_9BURK</name>
<evidence type="ECO:0000313" key="3">
    <source>
        <dbReference type="Proteomes" id="UP000199317"/>
    </source>
</evidence>
<feature type="domain" description="DUF4130" evidence="1">
    <location>
        <begin position="104"/>
        <end position="262"/>
    </location>
</feature>